<dbReference type="EMBL" id="AP005245">
    <property type="protein sequence ID" value="BAD10168.1"/>
    <property type="molecule type" value="Genomic_DNA"/>
</dbReference>
<reference evidence="3" key="4">
    <citation type="journal article" date="2008" name="Nucleic Acids Res.">
        <title>The rice annotation project database (RAP-DB): 2008 update.</title>
        <authorList>
            <consortium name="The rice annotation project (RAP)"/>
        </authorList>
    </citation>
    <scope>GENOME REANNOTATION</scope>
    <source>
        <strain evidence="3">cv. Nipponbare</strain>
    </source>
</reference>
<evidence type="ECO:0000313" key="1">
    <source>
        <dbReference type="EMBL" id="BAD08831.1"/>
    </source>
</evidence>
<dbReference type="EMBL" id="AP003883">
    <property type="protein sequence ID" value="BAD08831.1"/>
    <property type="molecule type" value="Genomic_DNA"/>
</dbReference>
<accession>Q6Z3T5</accession>
<proteinExistence type="predicted"/>
<organism evidence="2 3">
    <name type="scientific">Oryza sativa subsp. japonica</name>
    <name type="common">Rice</name>
    <dbReference type="NCBI Taxonomy" id="39947"/>
    <lineage>
        <taxon>Eukaryota</taxon>
        <taxon>Viridiplantae</taxon>
        <taxon>Streptophyta</taxon>
        <taxon>Embryophyta</taxon>
        <taxon>Tracheophyta</taxon>
        <taxon>Spermatophyta</taxon>
        <taxon>Magnoliopsida</taxon>
        <taxon>Liliopsida</taxon>
        <taxon>Poales</taxon>
        <taxon>Poaceae</taxon>
        <taxon>BOP clade</taxon>
        <taxon>Oryzoideae</taxon>
        <taxon>Oryzeae</taxon>
        <taxon>Oryzinae</taxon>
        <taxon>Oryza</taxon>
        <taxon>Oryza sativa</taxon>
    </lineage>
</organism>
<reference evidence="2" key="2">
    <citation type="submission" date="2002-05" db="EMBL/GenBank/DDBJ databases">
        <title>Oryza sativa nipponbare(GA3) genomic DNA, chromosome 8, BAC clone:OSJNBa0025J22.</title>
        <authorList>
            <person name="Sasaki T."/>
            <person name="Matsumoto T."/>
            <person name="Katayose Y."/>
        </authorList>
    </citation>
    <scope>NUCLEOTIDE SEQUENCE</scope>
</reference>
<dbReference type="Proteomes" id="UP000000763">
    <property type="component" value="Chromosome 8"/>
</dbReference>
<dbReference type="AlphaFoldDB" id="Q6Z3T5"/>
<evidence type="ECO:0000313" key="2">
    <source>
        <dbReference type="EMBL" id="BAD10168.1"/>
    </source>
</evidence>
<protein>
    <submittedName>
        <fullName evidence="2">Uncharacterized protein</fullName>
    </submittedName>
</protein>
<name>Q6Z3T5_ORYSJ</name>
<reference evidence="3" key="3">
    <citation type="journal article" date="2005" name="Nature">
        <title>The map-based sequence of the rice genome.</title>
        <authorList>
            <consortium name="International rice genome sequencing project (IRGSP)"/>
            <person name="Matsumoto T."/>
            <person name="Wu J."/>
            <person name="Kanamori H."/>
            <person name="Katayose Y."/>
            <person name="Fujisawa M."/>
            <person name="Namiki N."/>
            <person name="Mizuno H."/>
            <person name="Yamamoto K."/>
            <person name="Antonio B.A."/>
            <person name="Baba T."/>
            <person name="Sakata K."/>
            <person name="Nagamura Y."/>
            <person name="Aoki H."/>
            <person name="Arikawa K."/>
            <person name="Arita K."/>
            <person name="Bito T."/>
            <person name="Chiden Y."/>
            <person name="Fujitsuka N."/>
            <person name="Fukunaka R."/>
            <person name="Hamada M."/>
            <person name="Harada C."/>
            <person name="Hayashi A."/>
            <person name="Hijishita S."/>
            <person name="Honda M."/>
            <person name="Hosokawa S."/>
            <person name="Ichikawa Y."/>
            <person name="Idonuma A."/>
            <person name="Iijima M."/>
            <person name="Ikeda M."/>
            <person name="Ikeno M."/>
            <person name="Ito K."/>
            <person name="Ito S."/>
            <person name="Ito T."/>
            <person name="Ito Y."/>
            <person name="Ito Y."/>
            <person name="Iwabuchi A."/>
            <person name="Kamiya K."/>
            <person name="Karasawa W."/>
            <person name="Kurita K."/>
            <person name="Katagiri S."/>
            <person name="Kikuta A."/>
            <person name="Kobayashi H."/>
            <person name="Kobayashi N."/>
            <person name="Machita K."/>
            <person name="Maehara T."/>
            <person name="Masukawa M."/>
            <person name="Mizubayashi T."/>
            <person name="Mukai Y."/>
            <person name="Nagasaki H."/>
            <person name="Nagata Y."/>
            <person name="Naito S."/>
            <person name="Nakashima M."/>
            <person name="Nakama Y."/>
            <person name="Nakamichi Y."/>
            <person name="Nakamura M."/>
            <person name="Meguro A."/>
            <person name="Negishi M."/>
            <person name="Ohta I."/>
            <person name="Ohta T."/>
            <person name="Okamoto M."/>
            <person name="Ono N."/>
            <person name="Saji S."/>
            <person name="Sakaguchi M."/>
            <person name="Sakai K."/>
            <person name="Shibata M."/>
            <person name="Shimokawa T."/>
            <person name="Song J."/>
            <person name="Takazaki Y."/>
            <person name="Terasawa K."/>
            <person name="Tsugane M."/>
            <person name="Tsuji K."/>
            <person name="Ueda S."/>
            <person name="Waki K."/>
            <person name="Yamagata H."/>
            <person name="Yamamoto M."/>
            <person name="Yamamoto S."/>
            <person name="Yamane H."/>
            <person name="Yoshiki S."/>
            <person name="Yoshihara R."/>
            <person name="Yukawa K."/>
            <person name="Zhong H."/>
            <person name="Yano M."/>
            <person name="Yuan Q."/>
            <person name="Ouyang S."/>
            <person name="Liu J."/>
            <person name="Jones K.M."/>
            <person name="Gansberger K."/>
            <person name="Moffat K."/>
            <person name="Hill J."/>
            <person name="Bera J."/>
            <person name="Fadrosh D."/>
            <person name="Jin S."/>
            <person name="Johri S."/>
            <person name="Kim M."/>
            <person name="Overton L."/>
            <person name="Reardon M."/>
            <person name="Tsitrin T."/>
            <person name="Vuong H."/>
            <person name="Weaver B."/>
            <person name="Ciecko A."/>
            <person name="Tallon L."/>
            <person name="Jackson J."/>
            <person name="Pai G."/>
            <person name="Aken S.V."/>
            <person name="Utterback T."/>
            <person name="Reidmuller S."/>
            <person name="Feldblyum T."/>
            <person name="Hsiao J."/>
            <person name="Zismann V."/>
            <person name="Iobst S."/>
            <person name="de Vazeille A.R."/>
            <person name="Buell C.R."/>
            <person name="Ying K."/>
            <person name="Li Y."/>
            <person name="Lu T."/>
            <person name="Huang Y."/>
            <person name="Zhao Q."/>
            <person name="Feng Q."/>
            <person name="Zhang L."/>
            <person name="Zhu J."/>
            <person name="Weng Q."/>
            <person name="Mu J."/>
            <person name="Lu Y."/>
            <person name="Fan D."/>
            <person name="Liu Y."/>
            <person name="Guan J."/>
            <person name="Zhang Y."/>
            <person name="Yu S."/>
            <person name="Liu X."/>
            <person name="Zhang Y."/>
            <person name="Hong G."/>
            <person name="Han B."/>
            <person name="Choisne N."/>
            <person name="Demange N."/>
            <person name="Orjeda G."/>
            <person name="Samain S."/>
            <person name="Cattolico L."/>
            <person name="Pelletier E."/>
            <person name="Couloux A."/>
            <person name="Segurens B."/>
            <person name="Wincker P."/>
            <person name="D'Hont A."/>
            <person name="Scarpelli C."/>
            <person name="Weissenbach J."/>
            <person name="Salanoubat M."/>
            <person name="Quetier F."/>
            <person name="Yu Y."/>
            <person name="Kim H.R."/>
            <person name="Rambo T."/>
            <person name="Currie J."/>
            <person name="Collura K."/>
            <person name="Luo M."/>
            <person name="Yang T."/>
            <person name="Ammiraju J.S.S."/>
            <person name="Engler F."/>
            <person name="Soderlund C."/>
            <person name="Wing R.A."/>
            <person name="Palmer L.E."/>
            <person name="de la Bastide M."/>
            <person name="Spiegel L."/>
            <person name="Nascimento L."/>
            <person name="Zutavern T."/>
            <person name="O'Shaughnessy A."/>
            <person name="Dike S."/>
            <person name="Dedhia N."/>
            <person name="Preston R."/>
            <person name="Balija V."/>
            <person name="McCombie W.R."/>
            <person name="Chow T."/>
            <person name="Chen H."/>
            <person name="Chung M."/>
            <person name="Chen C."/>
            <person name="Shaw J."/>
            <person name="Wu H."/>
            <person name="Hsiao K."/>
            <person name="Chao Y."/>
            <person name="Chu M."/>
            <person name="Cheng C."/>
            <person name="Hour A."/>
            <person name="Lee P."/>
            <person name="Lin S."/>
            <person name="Lin Y."/>
            <person name="Liou J."/>
            <person name="Liu S."/>
            <person name="Hsing Y."/>
            <person name="Raghuvanshi S."/>
            <person name="Mohanty A."/>
            <person name="Bharti A.K."/>
            <person name="Gaur A."/>
            <person name="Gupta V."/>
            <person name="Kumar D."/>
            <person name="Ravi V."/>
            <person name="Vij S."/>
            <person name="Kapur A."/>
            <person name="Khurana P."/>
            <person name="Khurana P."/>
            <person name="Khurana J.P."/>
            <person name="Tyagi A.K."/>
            <person name="Gaikwad K."/>
            <person name="Singh A."/>
            <person name="Dalal V."/>
            <person name="Srivastava S."/>
            <person name="Dixit A."/>
            <person name="Pal A.K."/>
            <person name="Ghazi I.A."/>
            <person name="Yadav M."/>
            <person name="Pandit A."/>
            <person name="Bhargava A."/>
            <person name="Sureshbabu K."/>
            <person name="Batra K."/>
            <person name="Sharma T.R."/>
            <person name="Mohapatra T."/>
            <person name="Singh N.K."/>
            <person name="Messing J."/>
            <person name="Nelson A.B."/>
            <person name="Fuks G."/>
            <person name="Kavchok S."/>
            <person name="Keizer G."/>
            <person name="Linton E."/>
            <person name="Llaca V."/>
            <person name="Song R."/>
            <person name="Tanyolac B."/>
            <person name="Young S."/>
            <person name="Ho-Il K."/>
            <person name="Hahn J.H."/>
            <person name="Sangsakoo G."/>
            <person name="Vanavichit A."/>
            <person name="de Mattos Luiz.A.T."/>
            <person name="Zimmer P.D."/>
            <person name="Malone G."/>
            <person name="Dellagostin O."/>
            <person name="de Oliveira A.C."/>
            <person name="Bevan M."/>
            <person name="Bancroft I."/>
            <person name="Minx P."/>
            <person name="Cordum H."/>
            <person name="Wilson R."/>
            <person name="Cheng Z."/>
            <person name="Jin W."/>
            <person name="Jiang J."/>
            <person name="Leong S.A."/>
            <person name="Iwama H."/>
            <person name="Gojobori T."/>
            <person name="Itoh T."/>
            <person name="Niimura Y."/>
            <person name="Fujii Y."/>
            <person name="Habara T."/>
            <person name="Sakai H."/>
            <person name="Sato Y."/>
            <person name="Wilson G."/>
            <person name="Kumar K."/>
            <person name="McCouch S."/>
            <person name="Juretic N."/>
            <person name="Hoen D."/>
            <person name="Wright S."/>
            <person name="Bruskiewich R."/>
            <person name="Bureau T."/>
            <person name="Miyao A."/>
            <person name="Hirochika H."/>
            <person name="Nishikawa T."/>
            <person name="Kadowaki K."/>
            <person name="Sugiura M."/>
            <person name="Burr B."/>
            <person name="Sasaki T."/>
        </authorList>
    </citation>
    <scope>NUCLEOTIDE SEQUENCE [LARGE SCALE GENOMIC DNA]</scope>
    <source>
        <strain evidence="3">cv. Nipponbare</strain>
    </source>
</reference>
<gene>
    <name evidence="1" type="ORF">OJ1134_H03.17</name>
    <name evidence="2" type="ORF">OSJNBa0025J22.7</name>
</gene>
<reference evidence="1" key="1">
    <citation type="submission" date="2001-07" db="EMBL/GenBank/DDBJ databases">
        <title>Oryza sativa nipponbare(GA3) genomic DNA, chromosome 8, BAC clone:OJ1134_H03.</title>
        <authorList>
            <person name="Sasaki T."/>
            <person name="Matsumoto T."/>
            <person name="Yamamoto K."/>
        </authorList>
    </citation>
    <scope>NUCLEOTIDE SEQUENCE</scope>
</reference>
<evidence type="ECO:0000313" key="3">
    <source>
        <dbReference type="Proteomes" id="UP000000763"/>
    </source>
</evidence>
<sequence>MKQPLTFNLTMRADKLYMQSNTVVAVGMSLSFLLNTDMACLVAPEVQIFLYAEIADEQLASSMELLMDGFADTCRSIYGALFADILFQSLFGQDERDIFKLRENEN</sequence>